<evidence type="ECO:0000256" key="1">
    <source>
        <dbReference type="SAM" id="MobiDB-lite"/>
    </source>
</evidence>
<reference evidence="3 4" key="1">
    <citation type="submission" date="2022-07" db="EMBL/GenBank/DDBJ databases">
        <title>Genome-wide signatures of adaptation to extreme environments.</title>
        <authorList>
            <person name="Cho C.H."/>
            <person name="Yoon H.S."/>
        </authorList>
    </citation>
    <scope>NUCLEOTIDE SEQUENCE [LARGE SCALE GENOMIC DNA]</scope>
    <source>
        <strain evidence="3 4">DBV 063 E5</strain>
    </source>
</reference>
<dbReference type="Pfam" id="PF05193">
    <property type="entry name" value="Peptidase_M16_C"/>
    <property type="match status" value="1"/>
</dbReference>
<dbReference type="PANTHER" id="PTHR43016">
    <property type="entry name" value="PRESEQUENCE PROTEASE"/>
    <property type="match status" value="1"/>
</dbReference>
<name>A0AAV9IXS5_CYACA</name>
<dbReference type="GO" id="GO:0046872">
    <property type="term" value="F:metal ion binding"/>
    <property type="evidence" value="ECO:0007669"/>
    <property type="project" value="InterPro"/>
</dbReference>
<dbReference type="Pfam" id="PF22516">
    <property type="entry name" value="PreP_C"/>
    <property type="match status" value="1"/>
</dbReference>
<feature type="region of interest" description="Disordered" evidence="1">
    <location>
        <begin position="51"/>
        <end position="90"/>
    </location>
</feature>
<dbReference type="GO" id="GO:0004222">
    <property type="term" value="F:metalloendopeptidase activity"/>
    <property type="evidence" value="ECO:0007669"/>
    <property type="project" value="TreeGrafter"/>
</dbReference>
<dbReference type="Proteomes" id="UP001301350">
    <property type="component" value="Unassembled WGS sequence"/>
</dbReference>
<dbReference type="SUPFAM" id="SSF63411">
    <property type="entry name" value="LuxS/MPP-like metallohydrolase"/>
    <property type="match status" value="4"/>
</dbReference>
<keyword evidence="4" id="KW-1185">Reference proteome</keyword>
<dbReference type="PANTHER" id="PTHR43016:SF13">
    <property type="entry name" value="PRESEQUENCE PROTEASE, MITOCHONDRIAL"/>
    <property type="match status" value="1"/>
</dbReference>
<dbReference type="SMART" id="SM01264">
    <property type="entry name" value="M16C_associated"/>
    <property type="match status" value="1"/>
</dbReference>
<dbReference type="InterPro" id="IPR011765">
    <property type="entry name" value="Pept_M16_N"/>
</dbReference>
<proteinExistence type="predicted"/>
<protein>
    <recommendedName>
        <fullName evidence="2">Peptidase M16C associated domain-containing protein</fullName>
    </recommendedName>
</protein>
<dbReference type="Gene3D" id="3.30.830.10">
    <property type="entry name" value="Metalloenzyme, LuxS/M16 peptidase-like"/>
    <property type="match status" value="4"/>
</dbReference>
<dbReference type="InterPro" id="IPR011249">
    <property type="entry name" value="Metalloenz_LuxS/M16"/>
</dbReference>
<dbReference type="InterPro" id="IPR013578">
    <property type="entry name" value="Peptidase_M16C_assoc"/>
</dbReference>
<dbReference type="Pfam" id="PF00675">
    <property type="entry name" value="Peptidase_M16"/>
    <property type="match status" value="1"/>
</dbReference>
<dbReference type="AlphaFoldDB" id="A0AAV9IXS5"/>
<gene>
    <name evidence="3" type="ORF">CDCA_CDCA10G2951</name>
</gene>
<sequence length="1094" mass="122721">MAFVSLPGLIYRASTPAVRVSDRARLGWSRSAWLPRWRQSFSRSSRLEVNGGRRRSAFRNQQPNGGDGLRRVMSSASASSGTAAGAMQSPVSVSVPERRVGDVVHGFRLERDEWLPDVRSHVRLYRHQQLGTELVSVTADDENKTFGVAFRTPPSDSRGVAHILEHSVLCGSRKYPVKEPFVELLKASLNTFLNAMTFPDKTCYPVASTNVADFYNLVDVYMDAVFFPRLTPDVLAQEGHHVELDDVHGEMSFKGVVYNEMKGVYSSPESVLMTRSQQVLFPDTVYGHESGGDPGEIPDLTWEQFQQFHERFYHPSNARLWFYGDDPEDMRLGKASEFLDDYIAMRQRQGKSLTVDVSASRIPLQPRFSAPRAVEFPYDADDKGKYLATVNWMLHGTTTEVDLERMMALLVLDHLLLGTSASPLRKALIDADIGEDVLGPGLETELLQMTYSVGMKGLASAATVDRMEQIVHGTLRSLAEGALTEDLVLSSLNTVEFRLRENNTGAFPKGLALMLRSLSTWLHDDDPTKLLRFERPLQALRQRLQAGEDVFQQLIRRELLDNPHRVRVTLRPDPEMAKRMRAAERARLDALRAKMGEPELQSLVQDTQRLRAKQEAPDPPEALAKIPVLHVADLEPRVKTVPRKVIREHADVQVLWHPLATNGVVYADVGLDWSRLPADLLPFMGIYAEALLEMGTQRQDYVSLQRRIGRYTGGIRPVVYVSQQVDERGRGAVVQRLFLRGKAMVNQTGDLLQIVSEVLNEPRWDNRERLRQLVMEEKAGLEARLVTSGHVVVANRLRAQYRVSDWMSEQMGGISYLRFLRQLLQRIDSDWESVASALARVHQCVVTRQGAVVNFTTDVYDEAVKPHLNEFLSSIPAAAASMDGPADTPVGAATPLHARNEALVLPAQVNYVGKGGNLYDVGYSITGASLLAAKHLGNGYLWENVRVKGGAYGGFCRLDPRTGTFLYLSYRDPNVDKTIEVYDQAPAHLQQLSLSREEVEKAIIGVIGDMDTYQLPDVKGYSSTLRYLTGETDELRQQRREQVLSARMEDFQKLGEALEEIRKRGSVVVLGGGDAIEKSRQRLQYDEVMKFSEL</sequence>
<dbReference type="InterPro" id="IPR007863">
    <property type="entry name" value="Peptidase_M16_C"/>
</dbReference>
<comment type="caution">
    <text evidence="3">The sequence shown here is derived from an EMBL/GenBank/DDBJ whole genome shotgun (WGS) entry which is preliminary data.</text>
</comment>
<feature type="compositionally biased region" description="Low complexity" evidence="1">
    <location>
        <begin position="74"/>
        <end position="90"/>
    </location>
</feature>
<organism evidence="3 4">
    <name type="scientific">Cyanidium caldarium</name>
    <name type="common">Red alga</name>
    <dbReference type="NCBI Taxonomy" id="2771"/>
    <lineage>
        <taxon>Eukaryota</taxon>
        <taxon>Rhodophyta</taxon>
        <taxon>Bangiophyceae</taxon>
        <taxon>Cyanidiales</taxon>
        <taxon>Cyanidiaceae</taxon>
        <taxon>Cyanidium</taxon>
    </lineage>
</organism>
<evidence type="ECO:0000259" key="2">
    <source>
        <dbReference type="SMART" id="SM01264"/>
    </source>
</evidence>
<evidence type="ECO:0000313" key="4">
    <source>
        <dbReference type="Proteomes" id="UP001301350"/>
    </source>
</evidence>
<dbReference type="Pfam" id="PF08367">
    <property type="entry name" value="M16C_assoc"/>
    <property type="match status" value="1"/>
</dbReference>
<dbReference type="GO" id="GO:0016485">
    <property type="term" value="P:protein processing"/>
    <property type="evidence" value="ECO:0007669"/>
    <property type="project" value="TreeGrafter"/>
</dbReference>
<feature type="domain" description="Peptidase M16C associated" evidence="2">
    <location>
        <begin position="570"/>
        <end position="823"/>
    </location>
</feature>
<dbReference type="InterPro" id="IPR055130">
    <property type="entry name" value="PreP_C"/>
</dbReference>
<dbReference type="EMBL" id="JANCYW010000010">
    <property type="protein sequence ID" value="KAK4536926.1"/>
    <property type="molecule type" value="Genomic_DNA"/>
</dbReference>
<dbReference type="FunFam" id="3.30.830.10:FF:000034">
    <property type="entry name" value="presequence protease 1, chloroplastic/mitochondrial"/>
    <property type="match status" value="1"/>
</dbReference>
<evidence type="ECO:0000313" key="3">
    <source>
        <dbReference type="EMBL" id="KAK4536926.1"/>
    </source>
</evidence>
<accession>A0AAV9IXS5</accession>